<protein>
    <submittedName>
        <fullName evidence="1">Uncharacterized protein</fullName>
    </submittedName>
</protein>
<dbReference type="STRING" id="1823756.A4H34_09825"/>
<name>A0A179B112_9ACTO</name>
<accession>A0A179B112</accession>
<dbReference type="Proteomes" id="UP000078368">
    <property type="component" value="Unassembled WGS sequence"/>
</dbReference>
<comment type="caution">
    <text evidence="1">The sequence shown here is derived from an EMBL/GenBank/DDBJ whole genome shotgun (WGS) entry which is preliminary data.</text>
</comment>
<evidence type="ECO:0000313" key="1">
    <source>
        <dbReference type="EMBL" id="OAP85382.1"/>
    </source>
</evidence>
<gene>
    <name evidence="1" type="ORF">A4H34_09825</name>
</gene>
<proteinExistence type="predicted"/>
<evidence type="ECO:0000313" key="2">
    <source>
        <dbReference type="Proteomes" id="UP000078368"/>
    </source>
</evidence>
<sequence length="235" mass="25229">MKARINATEWREIQRVLAGVKGAPGVLDALAPFGLWTDGALTPEALGLFRGFAERRGSVTARLRSRSGLVACQAWFSQSRAGTIMIDDGEALVFQQCAPGFFPVFLRGFLRIAPLPLAKSEGAVIEIETVTRLLEAKEDNGGLEGDDERLADSLREAAPEVWRAVVDGDWRLWSVTAGRVREGRRSAGDALVVLATPHGSLGVLPGGRNASIAAVVPLRSSTIWEVLTRMIAPAC</sequence>
<reference evidence="1 2" key="1">
    <citation type="submission" date="2016-04" db="EMBL/GenBank/DDBJ databases">
        <title>Peptidophaga gingivicola gen. nov., sp. nov., isolated from human subgingival plaque.</title>
        <authorList>
            <person name="Beall C.J."/>
            <person name="Mokrzan E.M."/>
            <person name="Griffen A.L."/>
            <person name="Leys E.J."/>
        </authorList>
    </citation>
    <scope>NUCLEOTIDE SEQUENCE [LARGE SCALE GENOMIC DNA]</scope>
    <source>
        <strain evidence="1 2">BA112</strain>
    </source>
</reference>
<dbReference type="AlphaFoldDB" id="A0A179B112"/>
<dbReference type="RefSeq" id="WP_064231975.1">
    <property type="nucleotide sequence ID" value="NZ_LVZK01000003.1"/>
</dbReference>
<dbReference type="OrthoDB" id="9801510at2"/>
<keyword evidence="2" id="KW-1185">Reference proteome</keyword>
<organism evidence="1 2">
    <name type="scientific">Peptidiphaga gingivicola</name>
    <dbReference type="NCBI Taxonomy" id="2741497"/>
    <lineage>
        <taxon>Bacteria</taxon>
        <taxon>Bacillati</taxon>
        <taxon>Actinomycetota</taxon>
        <taxon>Actinomycetes</taxon>
        <taxon>Actinomycetales</taxon>
        <taxon>Actinomycetaceae</taxon>
        <taxon>Peptidiphaga</taxon>
    </lineage>
</organism>
<dbReference type="EMBL" id="LVZK01000003">
    <property type="protein sequence ID" value="OAP85382.1"/>
    <property type="molecule type" value="Genomic_DNA"/>
</dbReference>